<dbReference type="InterPro" id="IPR015424">
    <property type="entry name" value="PyrdxlP-dep_Trfase"/>
</dbReference>
<dbReference type="AlphaFoldDB" id="A0A3D9HVV3"/>
<evidence type="ECO:0000256" key="12">
    <source>
        <dbReference type="RuleBase" id="RU004504"/>
    </source>
</evidence>
<comment type="catalytic activity">
    <reaction evidence="11">
        <text>(sulfur carrier)-H + L-cysteine = (sulfur carrier)-SH + L-alanine</text>
        <dbReference type="Rhea" id="RHEA:43892"/>
        <dbReference type="Rhea" id="RHEA-COMP:14737"/>
        <dbReference type="Rhea" id="RHEA-COMP:14739"/>
        <dbReference type="ChEBI" id="CHEBI:29917"/>
        <dbReference type="ChEBI" id="CHEBI:35235"/>
        <dbReference type="ChEBI" id="CHEBI:57972"/>
        <dbReference type="ChEBI" id="CHEBI:64428"/>
        <dbReference type="EC" id="2.8.1.7"/>
    </reaction>
</comment>
<name>A0A3D9HVV3_9PROT</name>
<comment type="similarity">
    <text evidence="3">Belongs to the class-V pyridoxal-phosphate-dependent aminotransferase family. NifS/IscS subfamily.</text>
</comment>
<dbReference type="Pfam" id="PF00266">
    <property type="entry name" value="Aminotran_5"/>
    <property type="match status" value="1"/>
</dbReference>
<keyword evidence="8" id="KW-0663">Pyridoxal phosphate</keyword>
<dbReference type="PANTHER" id="PTHR11601">
    <property type="entry name" value="CYSTEINE DESULFURYLASE FAMILY MEMBER"/>
    <property type="match status" value="1"/>
</dbReference>
<dbReference type="PIRSF" id="PIRSF005572">
    <property type="entry name" value="NifS"/>
    <property type="match status" value="1"/>
</dbReference>
<dbReference type="InterPro" id="IPR015422">
    <property type="entry name" value="PyrdxlP-dep_Trfase_small"/>
</dbReference>
<dbReference type="OrthoDB" id="9808002at2"/>
<dbReference type="GO" id="GO:0051536">
    <property type="term" value="F:iron-sulfur cluster binding"/>
    <property type="evidence" value="ECO:0007669"/>
    <property type="project" value="UniProtKB-KW"/>
</dbReference>
<dbReference type="InterPro" id="IPR020578">
    <property type="entry name" value="Aminotrans_V_PyrdxlP_BS"/>
</dbReference>
<evidence type="ECO:0000313" key="14">
    <source>
        <dbReference type="EMBL" id="RED53644.1"/>
    </source>
</evidence>
<protein>
    <recommendedName>
        <fullName evidence="5">Cysteine desulfurase</fullName>
        <ecNumber evidence="4">2.8.1.7</ecNumber>
    </recommendedName>
</protein>
<evidence type="ECO:0000256" key="10">
    <source>
        <dbReference type="ARBA" id="ARBA00023014"/>
    </source>
</evidence>
<keyword evidence="6" id="KW-0808">Transferase</keyword>
<comment type="cofactor">
    <cofactor evidence="1 12">
        <name>pyridoxal 5'-phosphate</name>
        <dbReference type="ChEBI" id="CHEBI:597326"/>
    </cofactor>
</comment>
<dbReference type="Gene3D" id="1.10.260.50">
    <property type="match status" value="1"/>
</dbReference>
<dbReference type="GO" id="GO:0046872">
    <property type="term" value="F:metal ion binding"/>
    <property type="evidence" value="ECO:0007669"/>
    <property type="project" value="UniProtKB-KW"/>
</dbReference>
<evidence type="ECO:0000256" key="11">
    <source>
        <dbReference type="ARBA" id="ARBA00050776"/>
    </source>
</evidence>
<keyword evidence="10" id="KW-0411">Iron-sulfur</keyword>
<gene>
    <name evidence="14" type="ORF">DFP90_101436</name>
</gene>
<dbReference type="EC" id="2.8.1.7" evidence="4"/>
<evidence type="ECO:0000256" key="9">
    <source>
        <dbReference type="ARBA" id="ARBA00023004"/>
    </source>
</evidence>
<dbReference type="RefSeq" id="WP_115935489.1">
    <property type="nucleotide sequence ID" value="NZ_QRDW01000001.1"/>
</dbReference>
<evidence type="ECO:0000256" key="5">
    <source>
        <dbReference type="ARBA" id="ARBA00013558"/>
    </source>
</evidence>
<dbReference type="EMBL" id="QRDW01000001">
    <property type="protein sequence ID" value="RED53644.1"/>
    <property type="molecule type" value="Genomic_DNA"/>
</dbReference>
<dbReference type="Gene3D" id="3.40.640.10">
    <property type="entry name" value="Type I PLP-dependent aspartate aminotransferase-like (Major domain)"/>
    <property type="match status" value="1"/>
</dbReference>
<evidence type="ECO:0000256" key="7">
    <source>
        <dbReference type="ARBA" id="ARBA00022723"/>
    </source>
</evidence>
<evidence type="ECO:0000256" key="4">
    <source>
        <dbReference type="ARBA" id="ARBA00012239"/>
    </source>
</evidence>
<evidence type="ECO:0000256" key="6">
    <source>
        <dbReference type="ARBA" id="ARBA00022679"/>
    </source>
</evidence>
<feature type="domain" description="Aminotransferase class V" evidence="13">
    <location>
        <begin position="5"/>
        <end position="355"/>
    </location>
</feature>
<evidence type="ECO:0000313" key="15">
    <source>
        <dbReference type="Proteomes" id="UP000256845"/>
    </source>
</evidence>
<dbReference type="PROSITE" id="PS00595">
    <property type="entry name" value="AA_TRANSFER_CLASS_5"/>
    <property type="match status" value="1"/>
</dbReference>
<accession>A0A3D9HVV3</accession>
<organism evidence="14 15">
    <name type="scientific">Aestuariispira insulae</name>
    <dbReference type="NCBI Taxonomy" id="1461337"/>
    <lineage>
        <taxon>Bacteria</taxon>
        <taxon>Pseudomonadati</taxon>
        <taxon>Pseudomonadota</taxon>
        <taxon>Alphaproteobacteria</taxon>
        <taxon>Rhodospirillales</taxon>
        <taxon>Kiloniellaceae</taxon>
        <taxon>Aestuariispira</taxon>
    </lineage>
</organism>
<evidence type="ECO:0000259" key="13">
    <source>
        <dbReference type="Pfam" id="PF00266"/>
    </source>
</evidence>
<proteinExistence type="inferred from homology"/>
<dbReference type="PANTHER" id="PTHR11601:SF34">
    <property type="entry name" value="CYSTEINE DESULFURASE"/>
    <property type="match status" value="1"/>
</dbReference>
<evidence type="ECO:0000256" key="8">
    <source>
        <dbReference type="ARBA" id="ARBA00022898"/>
    </source>
</evidence>
<dbReference type="Gene3D" id="3.90.1150.10">
    <property type="entry name" value="Aspartate Aminotransferase, domain 1"/>
    <property type="match status" value="1"/>
</dbReference>
<comment type="caution">
    <text evidence="14">The sequence shown here is derived from an EMBL/GenBank/DDBJ whole genome shotgun (WGS) entry which is preliminary data.</text>
</comment>
<dbReference type="GO" id="GO:0031071">
    <property type="term" value="F:cysteine desulfurase activity"/>
    <property type="evidence" value="ECO:0007669"/>
    <property type="project" value="UniProtKB-EC"/>
</dbReference>
<dbReference type="InterPro" id="IPR015421">
    <property type="entry name" value="PyrdxlP-dep_Trfase_major"/>
</dbReference>
<evidence type="ECO:0000256" key="2">
    <source>
        <dbReference type="ARBA" id="ARBA00003120"/>
    </source>
</evidence>
<keyword evidence="7" id="KW-0479">Metal-binding</keyword>
<evidence type="ECO:0000256" key="3">
    <source>
        <dbReference type="ARBA" id="ARBA00006490"/>
    </source>
</evidence>
<dbReference type="InterPro" id="IPR000192">
    <property type="entry name" value="Aminotrans_V_dom"/>
</dbReference>
<dbReference type="InterPro" id="IPR016454">
    <property type="entry name" value="Cysteine_dSase"/>
</dbReference>
<keyword evidence="15" id="KW-1185">Reference proteome</keyword>
<reference evidence="14 15" key="1">
    <citation type="submission" date="2018-07" db="EMBL/GenBank/DDBJ databases">
        <title>Genomic Encyclopedia of Type Strains, Phase III (KMG-III): the genomes of soil and plant-associated and newly described type strains.</title>
        <authorList>
            <person name="Whitman W."/>
        </authorList>
    </citation>
    <scope>NUCLEOTIDE SEQUENCE [LARGE SCALE GENOMIC DNA]</scope>
    <source>
        <strain evidence="14 15">CECT 8488</strain>
    </source>
</reference>
<dbReference type="SUPFAM" id="SSF53383">
    <property type="entry name" value="PLP-dependent transferases"/>
    <property type="match status" value="1"/>
</dbReference>
<keyword evidence="9" id="KW-0408">Iron</keyword>
<dbReference type="Proteomes" id="UP000256845">
    <property type="component" value="Unassembled WGS sequence"/>
</dbReference>
<sequence length="370" mass="38447">MADQIYLDYNATAPMRPDARHAVIEAMAVAGNPSSVHTSGRAARRVLEDARRDVARLCGTVPANVVFTGGATESNNLALKGFGPDVKVITSAAEHPSVLEAVEGSRVPVGRAGLIDLGALEDILAAGGEGRQLLSIILVNNETGVIQPLAEINDLAKKHGALIHVDAVQAAGKLPLSFDDMQIDLMSISAHKFGGPKGVGALIVNPRNHLMAEIKGGGQEKGRRAGTENVAGAAGFGAACRAVTEDAGELDRISVLRDRLETRLTERLPDLVIAGAEAPRAGHVTCIASPGIGAEKQVMAMDLAGIAVSAGSACSSGKVRQSHVLSAMGYPPEVAGSAIRVSLGWATEVSDIDAFFEAYCAFIEKQRINN</sequence>
<evidence type="ECO:0000256" key="1">
    <source>
        <dbReference type="ARBA" id="ARBA00001933"/>
    </source>
</evidence>
<comment type="function">
    <text evidence="2">Catalyzes the removal of elemental sulfur atoms from cysteine to produce alanine. Seems to participate in the biosynthesis of the nitrogenase metalloclusters by providing the inorganic sulfur required for the Fe-S core formation.</text>
</comment>